<proteinExistence type="predicted"/>
<evidence type="ECO:0000256" key="2">
    <source>
        <dbReference type="ARBA" id="ARBA00023315"/>
    </source>
</evidence>
<dbReference type="SMART" id="SM00563">
    <property type="entry name" value="PlsC"/>
    <property type="match status" value="1"/>
</dbReference>
<evidence type="ECO:0000313" key="5">
    <source>
        <dbReference type="Proteomes" id="UP000601223"/>
    </source>
</evidence>
<dbReference type="PANTHER" id="PTHR10434:SF11">
    <property type="entry name" value="1-ACYL-SN-GLYCEROL-3-PHOSPHATE ACYLTRANSFERASE"/>
    <property type="match status" value="1"/>
</dbReference>
<keyword evidence="1" id="KW-0808">Transferase</keyword>
<evidence type="ECO:0000313" key="4">
    <source>
        <dbReference type="EMBL" id="GIF83672.1"/>
    </source>
</evidence>
<dbReference type="Proteomes" id="UP000601223">
    <property type="component" value="Unassembled WGS sequence"/>
</dbReference>
<dbReference type="Pfam" id="PF01553">
    <property type="entry name" value="Acyltransferase"/>
    <property type="match status" value="1"/>
</dbReference>
<dbReference type="InterPro" id="IPR002123">
    <property type="entry name" value="Plipid/glycerol_acylTrfase"/>
</dbReference>
<dbReference type="GO" id="GO:0003841">
    <property type="term" value="F:1-acylglycerol-3-phosphate O-acyltransferase activity"/>
    <property type="evidence" value="ECO:0007669"/>
    <property type="project" value="TreeGrafter"/>
</dbReference>
<dbReference type="GO" id="GO:0006654">
    <property type="term" value="P:phosphatidic acid biosynthetic process"/>
    <property type="evidence" value="ECO:0007669"/>
    <property type="project" value="TreeGrafter"/>
</dbReference>
<organism evidence="4 5">
    <name type="scientific">Catellatospora bangladeshensis</name>
    <dbReference type="NCBI Taxonomy" id="310355"/>
    <lineage>
        <taxon>Bacteria</taxon>
        <taxon>Bacillati</taxon>
        <taxon>Actinomycetota</taxon>
        <taxon>Actinomycetes</taxon>
        <taxon>Micromonosporales</taxon>
        <taxon>Micromonosporaceae</taxon>
        <taxon>Catellatospora</taxon>
    </lineage>
</organism>
<dbReference type="EMBL" id="BONF01000030">
    <property type="protein sequence ID" value="GIF83672.1"/>
    <property type="molecule type" value="Genomic_DNA"/>
</dbReference>
<evidence type="ECO:0000259" key="3">
    <source>
        <dbReference type="SMART" id="SM00563"/>
    </source>
</evidence>
<sequence length="305" mass="34266">MSLKSDFRELVSGRDWRGRSRTPRSAVQYREPSPGLTFPTAWTRSKPARTVRRGLHSGVLKPLVWAQTRPTVEGTEYLDGLTGPVIFAANHASHLDAPLILNTLPKHFAGRVAVGAAADYFFTARWRAVLTTLAFNAFPVERFGGSSKQKQASLAPELLDRGWSLLLFPEASRSQDGWMSPFRIGAAFLAWSRKVPVVPVAMRGTYAAMPRGEWAITRGRPSLVVRYGRPMLPHEGEPARDFNVRVADAVHRLWAEEDLGWYRALRESHAGRIERPAGPQGAPWRRLWEATRPLRSSSRPNRIWS</sequence>
<reference evidence="4 5" key="1">
    <citation type="submission" date="2021-01" db="EMBL/GenBank/DDBJ databases">
        <title>Whole genome shotgun sequence of Catellatospora bangladeshensis NBRC 107357.</title>
        <authorList>
            <person name="Komaki H."/>
            <person name="Tamura T."/>
        </authorList>
    </citation>
    <scope>NUCLEOTIDE SEQUENCE [LARGE SCALE GENOMIC DNA]</scope>
    <source>
        <strain evidence="4 5">NBRC 107357</strain>
    </source>
</reference>
<keyword evidence="5" id="KW-1185">Reference proteome</keyword>
<comment type="caution">
    <text evidence="4">The sequence shown here is derived from an EMBL/GenBank/DDBJ whole genome shotgun (WGS) entry which is preliminary data.</text>
</comment>
<dbReference type="RefSeq" id="WP_203750833.1">
    <property type="nucleotide sequence ID" value="NZ_BONF01000030.1"/>
</dbReference>
<name>A0A8J3JEV6_9ACTN</name>
<evidence type="ECO:0000256" key="1">
    <source>
        <dbReference type="ARBA" id="ARBA00022679"/>
    </source>
</evidence>
<dbReference type="CDD" id="cd07989">
    <property type="entry name" value="LPLAT_AGPAT-like"/>
    <property type="match status" value="1"/>
</dbReference>
<gene>
    <name evidence="4" type="ORF">Cba03nite_50210</name>
</gene>
<dbReference type="AlphaFoldDB" id="A0A8J3JEV6"/>
<dbReference type="PANTHER" id="PTHR10434">
    <property type="entry name" value="1-ACYL-SN-GLYCEROL-3-PHOSPHATE ACYLTRANSFERASE"/>
    <property type="match status" value="1"/>
</dbReference>
<dbReference type="SUPFAM" id="SSF69593">
    <property type="entry name" value="Glycerol-3-phosphate (1)-acyltransferase"/>
    <property type="match status" value="1"/>
</dbReference>
<accession>A0A8J3JEV6</accession>
<feature type="domain" description="Phospholipid/glycerol acyltransferase" evidence="3">
    <location>
        <begin position="85"/>
        <end position="205"/>
    </location>
</feature>
<keyword evidence="2" id="KW-0012">Acyltransferase</keyword>
<protein>
    <recommendedName>
        <fullName evidence="3">Phospholipid/glycerol acyltransferase domain-containing protein</fullName>
    </recommendedName>
</protein>